<dbReference type="EMBL" id="JAMDLW010000019">
    <property type="protein sequence ID" value="MCY9520917.1"/>
    <property type="molecule type" value="Genomic_DNA"/>
</dbReference>
<dbReference type="CDD" id="cd00093">
    <property type="entry name" value="HTH_XRE"/>
    <property type="match status" value="1"/>
</dbReference>
<evidence type="ECO:0000313" key="4">
    <source>
        <dbReference type="Proteomes" id="UP001207626"/>
    </source>
</evidence>
<reference evidence="3 4" key="1">
    <citation type="submission" date="2022-05" db="EMBL/GenBank/DDBJ databases">
        <title>Genome Sequencing of Bee-Associated Microbes.</title>
        <authorList>
            <person name="Dunlap C."/>
        </authorList>
    </citation>
    <scope>NUCLEOTIDE SEQUENCE [LARGE SCALE GENOMIC DNA]</scope>
    <source>
        <strain evidence="3 4">NRRL NRS-1438</strain>
    </source>
</reference>
<dbReference type="RefSeq" id="WP_254912302.1">
    <property type="nucleotide sequence ID" value="NZ_JAMDLV010000036.1"/>
</dbReference>
<proteinExistence type="predicted"/>
<dbReference type="Gene3D" id="1.10.260.40">
    <property type="entry name" value="lambda repressor-like DNA-binding domains"/>
    <property type="match status" value="1"/>
</dbReference>
<keyword evidence="4" id="KW-1185">Reference proteome</keyword>
<evidence type="ECO:0000259" key="2">
    <source>
        <dbReference type="PROSITE" id="PS50943"/>
    </source>
</evidence>
<dbReference type="SMART" id="SM00530">
    <property type="entry name" value="HTH_XRE"/>
    <property type="match status" value="1"/>
</dbReference>
<dbReference type="PANTHER" id="PTHR46797">
    <property type="entry name" value="HTH-TYPE TRANSCRIPTIONAL REGULATOR"/>
    <property type="match status" value="1"/>
</dbReference>
<dbReference type="InterPro" id="IPR010982">
    <property type="entry name" value="Lambda_DNA-bd_dom_sf"/>
</dbReference>
<gene>
    <name evidence="3" type="ORF">M5X09_14765</name>
</gene>
<dbReference type="Proteomes" id="UP001207626">
    <property type="component" value="Unassembled WGS sequence"/>
</dbReference>
<evidence type="ECO:0000256" key="1">
    <source>
        <dbReference type="ARBA" id="ARBA00023125"/>
    </source>
</evidence>
<dbReference type="PANTHER" id="PTHR46797:SF1">
    <property type="entry name" value="METHYLPHOSPHONATE SYNTHASE"/>
    <property type="match status" value="1"/>
</dbReference>
<accession>A0ABT4DU87</accession>
<name>A0ABT4DU87_9BACL</name>
<evidence type="ECO:0000313" key="3">
    <source>
        <dbReference type="EMBL" id="MCY9520917.1"/>
    </source>
</evidence>
<dbReference type="InterPro" id="IPR050807">
    <property type="entry name" value="TransReg_Diox_bact_type"/>
</dbReference>
<dbReference type="Pfam" id="PF01381">
    <property type="entry name" value="HTH_3"/>
    <property type="match status" value="1"/>
</dbReference>
<dbReference type="InterPro" id="IPR001387">
    <property type="entry name" value="Cro/C1-type_HTH"/>
</dbReference>
<protein>
    <submittedName>
        <fullName evidence="3">Helix-turn-helix domain-containing protein</fullName>
    </submittedName>
</protein>
<sequence length="162" mass="18187">MSDVIQIQTIGDLIHKYRREAGLTLSQLSDMTGAHKGTISRIENGDVKRPEFQTVHPLASALGIPFEDIVERYIEIDKRADSLQTILQAVIQSGNTELINKVALKFLESPSEDSYSLVERLYALPMLSKINQSDYRCTGCSFITPAITESCHFLQRGYSKHI</sequence>
<organism evidence="3 4">
    <name type="scientific">Paenibacillus apiarius</name>
    <dbReference type="NCBI Taxonomy" id="46240"/>
    <lineage>
        <taxon>Bacteria</taxon>
        <taxon>Bacillati</taxon>
        <taxon>Bacillota</taxon>
        <taxon>Bacilli</taxon>
        <taxon>Bacillales</taxon>
        <taxon>Paenibacillaceae</taxon>
        <taxon>Paenibacillus</taxon>
    </lineage>
</organism>
<comment type="caution">
    <text evidence="3">The sequence shown here is derived from an EMBL/GenBank/DDBJ whole genome shotgun (WGS) entry which is preliminary data.</text>
</comment>
<dbReference type="SUPFAM" id="SSF47413">
    <property type="entry name" value="lambda repressor-like DNA-binding domains"/>
    <property type="match status" value="1"/>
</dbReference>
<keyword evidence="1" id="KW-0238">DNA-binding</keyword>
<feature type="domain" description="HTH cro/C1-type" evidence="2">
    <location>
        <begin position="14"/>
        <end position="69"/>
    </location>
</feature>
<dbReference type="PROSITE" id="PS50943">
    <property type="entry name" value="HTH_CROC1"/>
    <property type="match status" value="1"/>
</dbReference>